<gene>
    <name evidence="2" type="ORF">C8Q71DRAFT_910269</name>
</gene>
<feature type="region of interest" description="Disordered" evidence="1">
    <location>
        <begin position="93"/>
        <end position="112"/>
    </location>
</feature>
<reference evidence="2 3" key="1">
    <citation type="journal article" date="2021" name="Environ. Microbiol.">
        <title>Gene family expansions and transcriptome signatures uncover fungal adaptations to wood decay.</title>
        <authorList>
            <person name="Hage H."/>
            <person name="Miyauchi S."/>
            <person name="Viragh M."/>
            <person name="Drula E."/>
            <person name="Min B."/>
            <person name="Chaduli D."/>
            <person name="Navarro D."/>
            <person name="Favel A."/>
            <person name="Norest M."/>
            <person name="Lesage-Meessen L."/>
            <person name="Balint B."/>
            <person name="Merenyi Z."/>
            <person name="de Eugenio L."/>
            <person name="Morin E."/>
            <person name="Martinez A.T."/>
            <person name="Baldrian P."/>
            <person name="Stursova M."/>
            <person name="Martinez M.J."/>
            <person name="Novotny C."/>
            <person name="Magnuson J.K."/>
            <person name="Spatafora J.W."/>
            <person name="Maurice S."/>
            <person name="Pangilinan J."/>
            <person name="Andreopoulos W."/>
            <person name="LaButti K."/>
            <person name="Hundley H."/>
            <person name="Na H."/>
            <person name="Kuo A."/>
            <person name="Barry K."/>
            <person name="Lipzen A."/>
            <person name="Henrissat B."/>
            <person name="Riley R."/>
            <person name="Ahrendt S."/>
            <person name="Nagy L.G."/>
            <person name="Grigoriev I.V."/>
            <person name="Martin F."/>
            <person name="Rosso M.N."/>
        </authorList>
    </citation>
    <scope>NUCLEOTIDE SEQUENCE [LARGE SCALE GENOMIC DNA]</scope>
    <source>
        <strain evidence="2 3">CIRM-BRFM 1785</strain>
    </source>
</reference>
<dbReference type="Proteomes" id="UP000814176">
    <property type="component" value="Unassembled WGS sequence"/>
</dbReference>
<name>A0ABQ8K5M0_9APHY</name>
<evidence type="ECO:0000313" key="3">
    <source>
        <dbReference type="Proteomes" id="UP000814176"/>
    </source>
</evidence>
<feature type="region of interest" description="Disordered" evidence="1">
    <location>
        <begin position="33"/>
        <end position="58"/>
    </location>
</feature>
<comment type="caution">
    <text evidence="2">The sequence shown here is derived from an EMBL/GenBank/DDBJ whole genome shotgun (WGS) entry which is preliminary data.</text>
</comment>
<accession>A0ABQ8K5M0</accession>
<dbReference type="GeneID" id="72009813"/>
<keyword evidence="3" id="KW-1185">Reference proteome</keyword>
<evidence type="ECO:0000313" key="2">
    <source>
        <dbReference type="EMBL" id="KAH9832289.1"/>
    </source>
</evidence>
<organism evidence="2 3">
    <name type="scientific">Rhodofomes roseus</name>
    <dbReference type="NCBI Taxonomy" id="34475"/>
    <lineage>
        <taxon>Eukaryota</taxon>
        <taxon>Fungi</taxon>
        <taxon>Dikarya</taxon>
        <taxon>Basidiomycota</taxon>
        <taxon>Agaricomycotina</taxon>
        <taxon>Agaricomycetes</taxon>
        <taxon>Polyporales</taxon>
        <taxon>Rhodofomes</taxon>
    </lineage>
</organism>
<feature type="region of interest" description="Disordered" evidence="1">
    <location>
        <begin position="215"/>
        <end position="241"/>
    </location>
</feature>
<protein>
    <submittedName>
        <fullName evidence="2">Uncharacterized protein</fullName>
    </submittedName>
</protein>
<proteinExistence type="predicted"/>
<sequence>MSTAILRSQAARSVAASARAAPVVARAAYPHARAYSVTPDPTHPTDSPKPSDIPEPEKDNLTSQFWILTGVTAASIAGWYYFNGDDLHRKRQKDTAEAAQKAKELNDAGKRTAQDVVKEGEKGYYDLKAAGKEKLHSAEATADGYAADTRNTVTKQYGVAKASAADAYNATAAKVGDAEAAAKATYADAKQKANETKQSWGQWFGSWVGYGKSKAQEAESKSATDVAAGAAKVQREAEKRE</sequence>
<evidence type="ECO:0000256" key="1">
    <source>
        <dbReference type="SAM" id="MobiDB-lite"/>
    </source>
</evidence>
<dbReference type="EMBL" id="JADCUA010000022">
    <property type="protein sequence ID" value="KAH9832289.1"/>
    <property type="molecule type" value="Genomic_DNA"/>
</dbReference>
<dbReference type="RefSeq" id="XP_047775308.1">
    <property type="nucleotide sequence ID" value="XM_047929081.1"/>
</dbReference>